<feature type="transmembrane region" description="Helical" evidence="1">
    <location>
        <begin position="81"/>
        <end position="103"/>
    </location>
</feature>
<keyword evidence="1" id="KW-0812">Transmembrane</keyword>
<feature type="transmembrane region" description="Helical" evidence="1">
    <location>
        <begin position="51"/>
        <end position="69"/>
    </location>
</feature>
<accession>A0ABW9GYF6</accession>
<dbReference type="InterPro" id="IPR012867">
    <property type="entry name" value="DUF1648"/>
</dbReference>
<dbReference type="Proteomes" id="UP001631949">
    <property type="component" value="Unassembled WGS sequence"/>
</dbReference>
<dbReference type="PIRSF" id="PIRSF038959">
    <property type="entry name" value="SdpI"/>
    <property type="match status" value="1"/>
</dbReference>
<feature type="transmembrane region" description="Helical" evidence="1">
    <location>
        <begin position="180"/>
        <end position="200"/>
    </location>
</feature>
<reference evidence="3 4" key="1">
    <citation type="journal article" date="2016" name="Int. J. Syst. Evol. Microbiol.">
        <title>Peptococcus simiae sp. nov., isolated from rhesus macaque faeces and emended description of the genus Peptococcus.</title>
        <authorList>
            <person name="Shkoporov A.N."/>
            <person name="Efimov B.A."/>
            <person name="Kondova I."/>
            <person name="Ouwerling B."/>
            <person name="Chaplin A.V."/>
            <person name="Shcherbakova V.A."/>
            <person name="Langermans J.A.M."/>
        </authorList>
    </citation>
    <scope>NUCLEOTIDE SEQUENCE [LARGE SCALE GENOMIC DNA]</scope>
    <source>
        <strain evidence="3 4">M108</strain>
    </source>
</reference>
<dbReference type="InterPro" id="IPR026272">
    <property type="entry name" value="SdpI"/>
</dbReference>
<dbReference type="RefSeq" id="WP_408977061.1">
    <property type="nucleotide sequence ID" value="NZ_JBJUVG010000003.1"/>
</dbReference>
<dbReference type="PANTHER" id="PTHR37810:SF5">
    <property type="entry name" value="IMMUNITY PROTEIN SDPI"/>
    <property type="match status" value="1"/>
</dbReference>
<feature type="transmembrane region" description="Helical" evidence="1">
    <location>
        <begin position="109"/>
        <end position="128"/>
    </location>
</feature>
<comment type="caution">
    <text evidence="3">The sequence shown here is derived from an EMBL/GenBank/DDBJ whole genome shotgun (WGS) entry which is preliminary data.</text>
</comment>
<organism evidence="3 4">
    <name type="scientific">Peptococcus simiae</name>
    <dbReference type="NCBI Taxonomy" id="1643805"/>
    <lineage>
        <taxon>Bacteria</taxon>
        <taxon>Bacillati</taxon>
        <taxon>Bacillota</taxon>
        <taxon>Clostridia</taxon>
        <taxon>Eubacteriales</taxon>
        <taxon>Peptococcaceae</taxon>
        <taxon>Peptococcus</taxon>
    </lineage>
</organism>
<keyword evidence="1" id="KW-1133">Transmembrane helix</keyword>
<feature type="transmembrane region" description="Helical" evidence="1">
    <location>
        <begin position="157"/>
        <end position="174"/>
    </location>
</feature>
<proteinExistence type="predicted"/>
<evidence type="ECO:0000313" key="4">
    <source>
        <dbReference type="Proteomes" id="UP001631949"/>
    </source>
</evidence>
<evidence type="ECO:0000313" key="3">
    <source>
        <dbReference type="EMBL" id="MFM9413445.1"/>
    </source>
</evidence>
<dbReference type="PANTHER" id="PTHR37810">
    <property type="entry name" value="IMMUNITY PROTEIN SDPI"/>
    <property type="match status" value="1"/>
</dbReference>
<feature type="domain" description="DUF1648" evidence="2">
    <location>
        <begin position="11"/>
        <end position="58"/>
    </location>
</feature>
<protein>
    <submittedName>
        <fullName evidence="3">SdpI family protein</fullName>
    </submittedName>
</protein>
<dbReference type="Pfam" id="PF13630">
    <property type="entry name" value="SdpI"/>
    <property type="match status" value="1"/>
</dbReference>
<evidence type="ECO:0000256" key="1">
    <source>
        <dbReference type="SAM" id="Phobius"/>
    </source>
</evidence>
<keyword evidence="4" id="KW-1185">Reference proteome</keyword>
<keyword evidence="1" id="KW-0472">Membrane</keyword>
<name>A0ABW9GYF6_9FIRM</name>
<sequence>MNKRLYILGLLLIGLSLAYGLYYYDQLPDPMAVHLSFDNTPDRWQGKLSTIWGLPVFFAAIETLMFFSARQSPQVHPMMQAISLLAVPVIGLVITMMMVQFNLGADFSVRRGVLLLLGGLFLAIGNYLPKTPPNDFYGYRFPWTGRSPVVWAKTQRLGGYLFIGAGFLALLAGITDMPALMVLALIGIFVAAILPVVYAWRLDRQLS</sequence>
<dbReference type="EMBL" id="JBJUVG010000003">
    <property type="protein sequence ID" value="MFM9413445.1"/>
    <property type="molecule type" value="Genomic_DNA"/>
</dbReference>
<evidence type="ECO:0000259" key="2">
    <source>
        <dbReference type="Pfam" id="PF07853"/>
    </source>
</evidence>
<gene>
    <name evidence="3" type="ORF">ACKQTC_03590</name>
</gene>
<dbReference type="InterPro" id="IPR025962">
    <property type="entry name" value="SdpI/YhfL"/>
</dbReference>
<dbReference type="Pfam" id="PF07853">
    <property type="entry name" value="DUF1648"/>
    <property type="match status" value="1"/>
</dbReference>